<name>A0A432DZD8_9FLAO</name>
<evidence type="ECO:0000256" key="2">
    <source>
        <dbReference type="ARBA" id="ARBA00007430"/>
    </source>
</evidence>
<feature type="transmembrane region" description="Helical" evidence="7">
    <location>
        <begin position="235"/>
        <end position="254"/>
    </location>
</feature>
<evidence type="ECO:0008006" key="10">
    <source>
        <dbReference type="Google" id="ProtNLM"/>
    </source>
</evidence>
<evidence type="ECO:0000256" key="5">
    <source>
        <dbReference type="ARBA" id="ARBA00022989"/>
    </source>
</evidence>
<evidence type="ECO:0000256" key="7">
    <source>
        <dbReference type="SAM" id="Phobius"/>
    </source>
</evidence>
<feature type="transmembrane region" description="Helical" evidence="7">
    <location>
        <begin position="143"/>
        <end position="166"/>
    </location>
</feature>
<evidence type="ECO:0000256" key="6">
    <source>
        <dbReference type="ARBA" id="ARBA00023136"/>
    </source>
</evidence>
<gene>
    <name evidence="8" type="ORF">EJ377_05210</name>
</gene>
<dbReference type="PANTHER" id="PTHR30250:SF10">
    <property type="entry name" value="LIPOPOLYSACCHARIDE BIOSYNTHESIS PROTEIN WZXC"/>
    <property type="match status" value="1"/>
</dbReference>
<evidence type="ECO:0000256" key="4">
    <source>
        <dbReference type="ARBA" id="ARBA00022692"/>
    </source>
</evidence>
<accession>A0A432DZD8</accession>
<evidence type="ECO:0000313" key="9">
    <source>
        <dbReference type="Proteomes" id="UP000276953"/>
    </source>
</evidence>
<evidence type="ECO:0000256" key="1">
    <source>
        <dbReference type="ARBA" id="ARBA00004651"/>
    </source>
</evidence>
<comment type="subcellular location">
    <subcellularLocation>
        <location evidence="1">Cell membrane</location>
        <topology evidence="1">Multi-pass membrane protein</topology>
    </subcellularLocation>
</comment>
<feature type="transmembrane region" description="Helical" evidence="7">
    <location>
        <begin position="16"/>
        <end position="35"/>
    </location>
</feature>
<organism evidence="8 9">
    <name type="scientific">Chryseobacterium arthrosphaerae</name>
    <dbReference type="NCBI Taxonomy" id="651561"/>
    <lineage>
        <taxon>Bacteria</taxon>
        <taxon>Pseudomonadati</taxon>
        <taxon>Bacteroidota</taxon>
        <taxon>Flavobacteriia</taxon>
        <taxon>Flavobacteriales</taxon>
        <taxon>Weeksellaceae</taxon>
        <taxon>Chryseobacterium group</taxon>
        <taxon>Chryseobacterium</taxon>
    </lineage>
</organism>
<reference evidence="8 9" key="1">
    <citation type="submission" date="2018-12" db="EMBL/GenBank/DDBJ databases">
        <title>Draft Genome Sequence of Chryseobacterium arthrosphaerae strain ED882-96 Isolated from the Blood of a Patient with Liver Cirrhosis in Taiwan.</title>
        <authorList>
            <person name="Lin J.-N."/>
            <person name="Lai C.-H."/>
            <person name="Yang C.-H."/>
            <person name="Huang Y.-H."/>
        </authorList>
    </citation>
    <scope>NUCLEOTIDE SEQUENCE [LARGE SCALE GENOMIC DNA]</scope>
    <source>
        <strain evidence="8 9">ED882-96</strain>
    </source>
</reference>
<keyword evidence="3" id="KW-1003">Cell membrane</keyword>
<dbReference type="AlphaFoldDB" id="A0A432DZD8"/>
<comment type="similarity">
    <text evidence="2">Belongs to the polysaccharide synthase family.</text>
</comment>
<dbReference type="Proteomes" id="UP000276953">
    <property type="component" value="Unassembled WGS sequence"/>
</dbReference>
<evidence type="ECO:0000313" key="8">
    <source>
        <dbReference type="EMBL" id="RTZ49711.1"/>
    </source>
</evidence>
<dbReference type="Pfam" id="PF13440">
    <property type="entry name" value="Polysacc_synt_3"/>
    <property type="match status" value="1"/>
</dbReference>
<protein>
    <recommendedName>
        <fullName evidence="10">Polysaccharide biosynthesis protein C-terminal domain-containing protein</fullName>
    </recommendedName>
</protein>
<keyword evidence="4 7" id="KW-0812">Transmembrane</keyword>
<feature type="transmembrane region" description="Helical" evidence="7">
    <location>
        <begin position="178"/>
        <end position="200"/>
    </location>
</feature>
<dbReference type="InterPro" id="IPR050833">
    <property type="entry name" value="Poly_Biosynth_Transport"/>
</dbReference>
<keyword evidence="6 7" id="KW-0472">Membrane</keyword>
<dbReference type="PANTHER" id="PTHR30250">
    <property type="entry name" value="PST FAMILY PREDICTED COLANIC ACID TRANSPORTER"/>
    <property type="match status" value="1"/>
</dbReference>
<proteinExistence type="inferred from homology"/>
<sequence length="260" mass="30317">MYLYRFLLYVSSFEEYGGLILGELLGLLFSTIYLFPKLKFLFQFQNKITSQFSAVASRYKDFPLYNIPSDLLNNSSAQVPVFFLTPIYGVQATGQYSLMKRMLDAPVTLLSSSILEVFRQKASEQYIAFGDCRELFVKTARNLALISIVPFSVLMIFGTDIFAFIFGEEWREAGKFAGIFAVYYFFKFVSSPLSYMFYIAEKQKMDFLLHIYMFVSSLVIFYLPKLYSVSITETLWIYSINFVIIYLTYFILSYKYSKKC</sequence>
<feature type="transmembrane region" description="Helical" evidence="7">
    <location>
        <begin position="207"/>
        <end position="223"/>
    </location>
</feature>
<evidence type="ECO:0000256" key="3">
    <source>
        <dbReference type="ARBA" id="ARBA00022475"/>
    </source>
</evidence>
<comment type="caution">
    <text evidence="8">The sequence shown here is derived from an EMBL/GenBank/DDBJ whole genome shotgun (WGS) entry which is preliminary data.</text>
</comment>
<dbReference type="EMBL" id="RYFC01000001">
    <property type="protein sequence ID" value="RTZ49711.1"/>
    <property type="molecule type" value="Genomic_DNA"/>
</dbReference>
<dbReference type="GO" id="GO:0005886">
    <property type="term" value="C:plasma membrane"/>
    <property type="evidence" value="ECO:0007669"/>
    <property type="project" value="UniProtKB-SubCell"/>
</dbReference>
<keyword evidence="5 7" id="KW-1133">Transmembrane helix</keyword>